<feature type="domain" description="Amidohydrolase-related" evidence="2">
    <location>
        <begin position="63"/>
        <end position="269"/>
    </location>
</feature>
<dbReference type="SUPFAM" id="SSF51556">
    <property type="entry name" value="Metallo-dependent hydrolases"/>
    <property type="match status" value="1"/>
</dbReference>
<dbReference type="Gene3D" id="3.20.20.140">
    <property type="entry name" value="Metal-dependent hydrolases"/>
    <property type="match status" value="1"/>
</dbReference>
<comment type="caution">
    <text evidence="3">The sequence shown here is derived from an EMBL/GenBank/DDBJ whole genome shotgun (WGS) entry which is preliminary data.</text>
</comment>
<dbReference type="EMBL" id="JAAXPI010000033">
    <property type="protein sequence ID" value="NKZ06308.1"/>
    <property type="molecule type" value="Genomic_DNA"/>
</dbReference>
<dbReference type="PANTHER" id="PTHR21240:SF19">
    <property type="entry name" value="CATALYTIC_ HYDROLASE"/>
    <property type="match status" value="1"/>
</dbReference>
<gene>
    <name evidence="3" type="ORF">HGB48_21535</name>
</gene>
<keyword evidence="1" id="KW-0456">Lyase</keyword>
<evidence type="ECO:0000259" key="2">
    <source>
        <dbReference type="Pfam" id="PF04909"/>
    </source>
</evidence>
<protein>
    <submittedName>
        <fullName evidence="3">Amidohydrolase</fullName>
    </submittedName>
</protein>
<dbReference type="InterPro" id="IPR032465">
    <property type="entry name" value="ACMSD"/>
</dbReference>
<dbReference type="InterPro" id="IPR032466">
    <property type="entry name" value="Metal_Hydrolase"/>
</dbReference>
<dbReference type="InterPro" id="IPR006680">
    <property type="entry name" value="Amidohydro-rel"/>
</dbReference>
<reference evidence="3 4" key="1">
    <citation type="submission" date="2020-04" db="EMBL/GenBank/DDBJ databases">
        <title>MicrobeNet Type strains.</title>
        <authorList>
            <person name="Nicholson A.C."/>
        </authorList>
    </citation>
    <scope>NUCLEOTIDE SEQUENCE [LARGE SCALE GENOMIC DNA]</scope>
    <source>
        <strain evidence="3 4">ATCC BAA-277</strain>
    </source>
</reference>
<evidence type="ECO:0000256" key="1">
    <source>
        <dbReference type="ARBA" id="ARBA00023239"/>
    </source>
</evidence>
<dbReference type="GO" id="GO:0016831">
    <property type="term" value="F:carboxy-lyase activity"/>
    <property type="evidence" value="ECO:0007669"/>
    <property type="project" value="InterPro"/>
</dbReference>
<dbReference type="Pfam" id="PF04909">
    <property type="entry name" value="Amidohydro_2"/>
    <property type="match status" value="1"/>
</dbReference>
<proteinExistence type="predicted"/>
<evidence type="ECO:0000313" key="3">
    <source>
        <dbReference type="EMBL" id="NKZ06308.1"/>
    </source>
</evidence>
<sequence length="269" mass="30331">MLIDAWMQHGTVRFLQHEMLDSLWRWLGRKPPAEEPPVQATVEAMDAGGVDVGLISAWYGPEGDLVSNDEVASFVEQAPGRLVGVASVDLRKPMEAVRELRRCVRDLGFKGLRVVPWLWELPPTDRRYYPLFAECVELGVPFCTQVGHTGPLRPSETGRPIPYIDQVALDFPELVIVGGHIGYPWTEEMVAVCRKHPNVYIDTSAYTVRRYPPELVRYMTQDRHHKVMFGTNYPMLTADRALKGLDDLGLSEEAKEAFLAGNAAKVFRL</sequence>
<dbReference type="AlphaFoldDB" id="A0A846Z6M2"/>
<dbReference type="Proteomes" id="UP000579250">
    <property type="component" value="Unassembled WGS sequence"/>
</dbReference>
<dbReference type="RefSeq" id="WP_067639960.1">
    <property type="nucleotide sequence ID" value="NZ_JAAXPI010000033.1"/>
</dbReference>
<accession>A0A846Z6M2</accession>
<dbReference type="PANTHER" id="PTHR21240">
    <property type="entry name" value="2-AMINO-3-CARBOXYLMUCONATE-6-SEMIALDEHYDE DECARBOXYLASE"/>
    <property type="match status" value="1"/>
</dbReference>
<dbReference type="GO" id="GO:0016787">
    <property type="term" value="F:hydrolase activity"/>
    <property type="evidence" value="ECO:0007669"/>
    <property type="project" value="UniProtKB-KW"/>
</dbReference>
<name>A0A846Z6M2_9ACTN</name>
<evidence type="ECO:0000313" key="4">
    <source>
        <dbReference type="Proteomes" id="UP000579250"/>
    </source>
</evidence>
<keyword evidence="4" id="KW-1185">Reference proteome</keyword>
<keyword evidence="3" id="KW-0378">Hydrolase</keyword>
<organism evidence="3 4">
    <name type="scientific">Actinomadura latina</name>
    <dbReference type="NCBI Taxonomy" id="163603"/>
    <lineage>
        <taxon>Bacteria</taxon>
        <taxon>Bacillati</taxon>
        <taxon>Actinomycetota</taxon>
        <taxon>Actinomycetes</taxon>
        <taxon>Streptosporangiales</taxon>
        <taxon>Thermomonosporaceae</taxon>
        <taxon>Actinomadura</taxon>
    </lineage>
</organism>